<dbReference type="Proteomes" id="UP000612233">
    <property type="component" value="Unassembled WGS sequence"/>
</dbReference>
<accession>A0A927BBC3</accession>
<proteinExistence type="predicted"/>
<dbReference type="RefSeq" id="WP_191003850.1">
    <property type="nucleotide sequence ID" value="NZ_JACXAD010000003.1"/>
</dbReference>
<organism evidence="1 2">
    <name type="scientific">Hymenobacter montanus</name>
    <dbReference type="NCBI Taxonomy" id="2771359"/>
    <lineage>
        <taxon>Bacteria</taxon>
        <taxon>Pseudomonadati</taxon>
        <taxon>Bacteroidota</taxon>
        <taxon>Cytophagia</taxon>
        <taxon>Cytophagales</taxon>
        <taxon>Hymenobacteraceae</taxon>
        <taxon>Hymenobacter</taxon>
    </lineage>
</organism>
<dbReference type="EMBL" id="JACXAD010000003">
    <property type="protein sequence ID" value="MBD2767024.1"/>
    <property type="molecule type" value="Genomic_DNA"/>
</dbReference>
<evidence type="ECO:0000313" key="1">
    <source>
        <dbReference type="EMBL" id="MBD2767024.1"/>
    </source>
</evidence>
<name>A0A927BBC3_9BACT</name>
<gene>
    <name evidence="1" type="ORF">IC235_03840</name>
</gene>
<comment type="caution">
    <text evidence="1">The sequence shown here is derived from an EMBL/GenBank/DDBJ whole genome shotgun (WGS) entry which is preliminary data.</text>
</comment>
<reference evidence="1" key="1">
    <citation type="submission" date="2020-09" db="EMBL/GenBank/DDBJ databases">
        <authorList>
            <person name="Kim M.K."/>
        </authorList>
    </citation>
    <scope>NUCLEOTIDE SEQUENCE</scope>
    <source>
        <strain evidence="1">BT664</strain>
    </source>
</reference>
<keyword evidence="2" id="KW-1185">Reference proteome</keyword>
<sequence length="101" mass="11993">MICPQTGRRATILYLRSGTGIFAHREAFTQEHLYYDSRLEAKRFRGLARYFAVDRIWEEQYRKGRKTSYRGKPTKWYAALLQLEQRSAATVPKLLRMLNGY</sequence>
<dbReference type="AlphaFoldDB" id="A0A927BBC3"/>
<protein>
    <submittedName>
        <fullName evidence="1">Uncharacterized protein</fullName>
    </submittedName>
</protein>
<evidence type="ECO:0000313" key="2">
    <source>
        <dbReference type="Proteomes" id="UP000612233"/>
    </source>
</evidence>